<keyword evidence="5" id="KW-0547">Nucleotide-binding</keyword>
<dbReference type="GO" id="GO:0016779">
    <property type="term" value="F:nucleotidyltransferase activity"/>
    <property type="evidence" value="ECO:0007669"/>
    <property type="project" value="UniProtKB-KW"/>
</dbReference>
<dbReference type="GO" id="GO:0005524">
    <property type="term" value="F:ATP binding"/>
    <property type="evidence" value="ECO:0007669"/>
    <property type="project" value="UniProtKB-KW"/>
</dbReference>
<evidence type="ECO:0000256" key="4">
    <source>
        <dbReference type="ARBA" id="ARBA00022723"/>
    </source>
</evidence>
<dbReference type="Gene3D" id="3.30.460.10">
    <property type="entry name" value="Beta Polymerase, domain 2"/>
    <property type="match status" value="1"/>
</dbReference>
<evidence type="ECO:0000313" key="11">
    <source>
        <dbReference type="Proteomes" id="UP000280819"/>
    </source>
</evidence>
<dbReference type="Proteomes" id="UP000280935">
    <property type="component" value="Unassembled WGS sequence"/>
</dbReference>
<keyword evidence="7" id="KW-0460">Magnesium</keyword>
<comment type="cofactor">
    <cofactor evidence="1">
        <name>Mg(2+)</name>
        <dbReference type="ChEBI" id="CHEBI:18420"/>
    </cofactor>
</comment>
<evidence type="ECO:0000313" key="9">
    <source>
        <dbReference type="EMBL" id="RRD03088.1"/>
    </source>
</evidence>
<dbReference type="Pfam" id="PF18765">
    <property type="entry name" value="Polbeta"/>
    <property type="match status" value="1"/>
</dbReference>
<dbReference type="OrthoDB" id="9803128at2"/>
<protein>
    <submittedName>
        <fullName evidence="10">Nucleotidyltransferase</fullName>
    </submittedName>
</protein>
<evidence type="ECO:0000256" key="5">
    <source>
        <dbReference type="ARBA" id="ARBA00022741"/>
    </source>
</evidence>
<accession>A0A3P1WLS9</accession>
<keyword evidence="4" id="KW-0479">Metal-binding</keyword>
<evidence type="ECO:0000256" key="2">
    <source>
        <dbReference type="ARBA" id="ARBA00022679"/>
    </source>
</evidence>
<evidence type="ECO:0000259" key="8">
    <source>
        <dbReference type="Pfam" id="PF18765"/>
    </source>
</evidence>
<evidence type="ECO:0000256" key="1">
    <source>
        <dbReference type="ARBA" id="ARBA00001946"/>
    </source>
</evidence>
<proteinExistence type="predicted"/>
<evidence type="ECO:0000256" key="7">
    <source>
        <dbReference type="ARBA" id="ARBA00022842"/>
    </source>
</evidence>
<dbReference type="Proteomes" id="UP000280819">
    <property type="component" value="Unassembled WGS sequence"/>
</dbReference>
<evidence type="ECO:0000313" key="12">
    <source>
        <dbReference type="Proteomes" id="UP000280935"/>
    </source>
</evidence>
<gene>
    <name evidence="9" type="ORF">EII34_15485</name>
    <name evidence="10" type="ORF">EII35_14865</name>
</gene>
<keyword evidence="6" id="KW-0067">ATP-binding</keyword>
<sequence length="99" mass="10976">MLDLGIDERRLTELCDHYGIMHLAVFGSVARGEATADSDIDLLYDLRPGAHLGWEIEDLTDELSEVFGGRAVDLISRSALHPLIRHQVLTEAEPIHVTS</sequence>
<dbReference type="CDD" id="cd05403">
    <property type="entry name" value="NT_KNTase_like"/>
    <property type="match status" value="1"/>
</dbReference>
<dbReference type="PANTHER" id="PTHR33571">
    <property type="entry name" value="SSL8005 PROTEIN"/>
    <property type="match status" value="1"/>
</dbReference>
<organism evidence="10 12">
    <name type="scientific">Arachnia propionica</name>
    <dbReference type="NCBI Taxonomy" id="1750"/>
    <lineage>
        <taxon>Bacteria</taxon>
        <taxon>Bacillati</taxon>
        <taxon>Actinomycetota</taxon>
        <taxon>Actinomycetes</taxon>
        <taxon>Propionibacteriales</taxon>
        <taxon>Propionibacteriaceae</taxon>
        <taxon>Arachnia</taxon>
    </lineage>
</organism>
<reference evidence="11 12" key="1">
    <citation type="submission" date="2018-11" db="EMBL/GenBank/DDBJ databases">
        <title>Genomes From Bacteria Associated with the Canine Oral Cavity: a Test Case for Automated Genome-Based Taxonomic Assignment.</title>
        <authorList>
            <person name="Coil D.A."/>
            <person name="Jospin G."/>
            <person name="Darling A.E."/>
            <person name="Wallis C."/>
            <person name="Davis I.J."/>
            <person name="Harris S."/>
            <person name="Eisen J.A."/>
            <person name="Holcombe L.J."/>
            <person name="O'Flynn C."/>
        </authorList>
    </citation>
    <scope>NUCLEOTIDE SEQUENCE [LARGE SCALE GENOMIC DNA]</scope>
    <source>
        <strain evidence="10 12">OH2822_COT-296</strain>
        <strain evidence="9 11">OH887_COT-365</strain>
    </source>
</reference>
<feature type="domain" description="Polymerase beta nucleotidyltransferase" evidence="8">
    <location>
        <begin position="11"/>
        <end position="96"/>
    </location>
</feature>
<dbReference type="InterPro" id="IPR041633">
    <property type="entry name" value="Polbeta"/>
</dbReference>
<evidence type="ECO:0000256" key="3">
    <source>
        <dbReference type="ARBA" id="ARBA00022695"/>
    </source>
</evidence>
<dbReference type="EMBL" id="RQYT01000065">
    <property type="protein sequence ID" value="RRD47599.1"/>
    <property type="molecule type" value="Genomic_DNA"/>
</dbReference>
<keyword evidence="3" id="KW-0548">Nucleotidyltransferase</keyword>
<dbReference type="EMBL" id="RQZG01000030">
    <property type="protein sequence ID" value="RRD03088.1"/>
    <property type="molecule type" value="Genomic_DNA"/>
</dbReference>
<comment type="caution">
    <text evidence="10">The sequence shown here is derived from an EMBL/GenBank/DDBJ whole genome shotgun (WGS) entry which is preliminary data.</text>
</comment>
<dbReference type="InterPro" id="IPR043519">
    <property type="entry name" value="NT_sf"/>
</dbReference>
<dbReference type="GO" id="GO:0046872">
    <property type="term" value="F:metal ion binding"/>
    <property type="evidence" value="ECO:0007669"/>
    <property type="project" value="UniProtKB-KW"/>
</dbReference>
<evidence type="ECO:0000256" key="6">
    <source>
        <dbReference type="ARBA" id="ARBA00022840"/>
    </source>
</evidence>
<keyword evidence="2 10" id="KW-0808">Transferase</keyword>
<dbReference type="AlphaFoldDB" id="A0A3P1WLS9"/>
<dbReference type="RefSeq" id="WP_124846070.1">
    <property type="nucleotide sequence ID" value="NZ_RQYT01000065.1"/>
</dbReference>
<dbReference type="SUPFAM" id="SSF81301">
    <property type="entry name" value="Nucleotidyltransferase"/>
    <property type="match status" value="1"/>
</dbReference>
<dbReference type="PANTHER" id="PTHR33571:SF14">
    <property type="entry name" value="PROTEIN ADENYLYLTRANSFERASE MJ0435-RELATED"/>
    <property type="match status" value="1"/>
</dbReference>
<name>A0A3P1WLS9_9ACTN</name>
<evidence type="ECO:0000313" key="10">
    <source>
        <dbReference type="EMBL" id="RRD47599.1"/>
    </source>
</evidence>
<dbReference type="InterPro" id="IPR052038">
    <property type="entry name" value="Type-VII_TA_antitoxin"/>
</dbReference>